<dbReference type="EMBL" id="JXJN01023659">
    <property type="status" value="NOT_ANNOTATED_CDS"/>
    <property type="molecule type" value="Genomic_DNA"/>
</dbReference>
<sequence length="226" mass="27200">MLLDDRITKQIQDEQQFELDDVRDYLAYDLEMAEVGKQRVYNHFIKNLDHISIKITSFGEDKFVAPEKKSDEVHELPEETFFSVISFTLYEVQRLHNWEKTGKRKPDPNKYHPDDDRKIDEAQRTLGDYKLETGAQYEPQSFETLAYKYHEVLMLRERLHAILSNFNKRVFELRGTKKTTYDFIEEKRWRLKTIHETLPEADRKHLMEINPINTDEEYPEINLLEK</sequence>
<evidence type="ECO:0000313" key="2">
    <source>
        <dbReference type="Proteomes" id="UP000092460"/>
    </source>
</evidence>
<accession>A0A1B0C0K7</accession>
<dbReference type="EnsemblMetazoa" id="GPPI045983-RA">
    <property type="protein sequence ID" value="GPPI045983-PA"/>
    <property type="gene ID" value="GPPI045983"/>
</dbReference>
<organism evidence="1 2">
    <name type="scientific">Glossina palpalis gambiensis</name>
    <dbReference type="NCBI Taxonomy" id="67801"/>
    <lineage>
        <taxon>Eukaryota</taxon>
        <taxon>Metazoa</taxon>
        <taxon>Ecdysozoa</taxon>
        <taxon>Arthropoda</taxon>
        <taxon>Hexapoda</taxon>
        <taxon>Insecta</taxon>
        <taxon>Pterygota</taxon>
        <taxon>Neoptera</taxon>
        <taxon>Endopterygota</taxon>
        <taxon>Diptera</taxon>
        <taxon>Brachycera</taxon>
        <taxon>Muscomorpha</taxon>
        <taxon>Hippoboscoidea</taxon>
        <taxon>Glossinidae</taxon>
        <taxon>Glossina</taxon>
    </lineage>
</organism>
<dbReference type="AlphaFoldDB" id="A0A1B0C0K7"/>
<dbReference type="Proteomes" id="UP000092460">
    <property type="component" value="Unassembled WGS sequence"/>
</dbReference>
<reference evidence="1" key="2">
    <citation type="submission" date="2020-05" db="UniProtKB">
        <authorList>
            <consortium name="EnsemblMetazoa"/>
        </authorList>
    </citation>
    <scope>IDENTIFICATION</scope>
    <source>
        <strain evidence="1">IAEA</strain>
    </source>
</reference>
<keyword evidence="2" id="KW-1185">Reference proteome</keyword>
<dbReference type="VEuPathDB" id="VectorBase:GPPI045983"/>
<name>A0A1B0C0K7_9MUSC</name>
<reference evidence="2" key="1">
    <citation type="submission" date="2015-01" db="EMBL/GenBank/DDBJ databases">
        <authorList>
            <person name="Aksoy S."/>
            <person name="Warren W."/>
            <person name="Wilson R.K."/>
        </authorList>
    </citation>
    <scope>NUCLEOTIDE SEQUENCE [LARGE SCALE GENOMIC DNA]</scope>
    <source>
        <strain evidence="2">IAEA</strain>
    </source>
</reference>
<proteinExistence type="predicted"/>
<dbReference type="EMBL" id="JXJN01023658">
    <property type="status" value="NOT_ANNOTATED_CDS"/>
    <property type="molecule type" value="Genomic_DNA"/>
</dbReference>
<dbReference type="STRING" id="67801.A0A1B0C0K7"/>
<protein>
    <submittedName>
        <fullName evidence="1">Uncharacterized protein</fullName>
    </submittedName>
</protein>
<evidence type="ECO:0000313" key="1">
    <source>
        <dbReference type="EnsemblMetazoa" id="GPPI045983-PA"/>
    </source>
</evidence>